<name>A0ACB9HG24_9ASTR</name>
<dbReference type="Proteomes" id="UP001056120">
    <property type="component" value="Linkage Group LG12"/>
</dbReference>
<sequence>MVVWHVRSAFEDFDPALDYEHVDDVDALNRTEDDATLFTLQINHGGYFARHNVDMNEEWVGGGEQEEEHGEEVDDEAAHIDHDDFESGTDSENNNPRRKALRRLRRERQRDLVGISERQTVTFYAGQLFPNKEMVKQQIFVHAVESRRQFHIIRNDKIRLRVIYKGSIPQFENDGSINAKSILPNPNIPIKALQHQVQKKYELHVSEPKIFRAKVLATKKIQGDYSNQYALLRDYCLELQATNIGTTLKIDVDPCCDPASPTRMFRRIYICLGALKRGFVMGMRELLGLDGCFMKGPWPGQILTTVGVDANNGIYLVAYAILEAENTSSWTWFLECLGDDLDLDSRSNFTFISDRQKGIIPALAKTYPSAEHRYCLRHIHENMKQSWKGNLYKDFLWRAATATTIPQFQLIMEELRKFNQGAYDWLIAIPPRHWSRSHFTGRSKCDVLLNNLCEVFNKQLVDGRDKPIITCLEYIREYIMRKIVNVQKVIDKSGGPLTPTATRVFNNIKSAAAKCSVSWNSLNKFQVSEHEEQYVVDVQQKVCSCRKWELTGIPCKHAVASIWNMANNGQAVGIPETWVASCYWLDTWKRVYMNKIDPINGRQLWPKSPCPTTLLPPKHHTPIGRPKKKRKKSSDELRQSTKKGHNKKTCKGQDAATSTAKGKDKVSSKLTGNGKGSAKAKEKMVTN</sequence>
<dbReference type="EMBL" id="CM042029">
    <property type="protein sequence ID" value="KAI3794251.1"/>
    <property type="molecule type" value="Genomic_DNA"/>
</dbReference>
<keyword evidence="2" id="KW-1185">Reference proteome</keyword>
<evidence type="ECO:0000313" key="1">
    <source>
        <dbReference type="EMBL" id="KAI3794251.1"/>
    </source>
</evidence>
<reference evidence="1 2" key="2">
    <citation type="journal article" date="2022" name="Mol. Ecol. Resour.">
        <title>The genomes of chicory, endive, great burdock and yacon provide insights into Asteraceae paleo-polyploidization history and plant inulin production.</title>
        <authorList>
            <person name="Fan W."/>
            <person name="Wang S."/>
            <person name="Wang H."/>
            <person name="Wang A."/>
            <person name="Jiang F."/>
            <person name="Liu H."/>
            <person name="Zhao H."/>
            <person name="Xu D."/>
            <person name="Zhang Y."/>
        </authorList>
    </citation>
    <scope>NUCLEOTIDE SEQUENCE [LARGE SCALE GENOMIC DNA]</scope>
    <source>
        <strain evidence="2">cv. Yunnan</strain>
        <tissue evidence="1">Leaves</tissue>
    </source>
</reference>
<proteinExistence type="predicted"/>
<gene>
    <name evidence="1" type="ORF">L1987_36880</name>
</gene>
<organism evidence="1 2">
    <name type="scientific">Smallanthus sonchifolius</name>
    <dbReference type="NCBI Taxonomy" id="185202"/>
    <lineage>
        <taxon>Eukaryota</taxon>
        <taxon>Viridiplantae</taxon>
        <taxon>Streptophyta</taxon>
        <taxon>Embryophyta</taxon>
        <taxon>Tracheophyta</taxon>
        <taxon>Spermatophyta</taxon>
        <taxon>Magnoliopsida</taxon>
        <taxon>eudicotyledons</taxon>
        <taxon>Gunneridae</taxon>
        <taxon>Pentapetalae</taxon>
        <taxon>asterids</taxon>
        <taxon>campanulids</taxon>
        <taxon>Asterales</taxon>
        <taxon>Asteraceae</taxon>
        <taxon>Asteroideae</taxon>
        <taxon>Heliantheae alliance</taxon>
        <taxon>Millerieae</taxon>
        <taxon>Smallanthus</taxon>
    </lineage>
</organism>
<reference evidence="2" key="1">
    <citation type="journal article" date="2022" name="Mol. Ecol. Resour.">
        <title>The genomes of chicory, endive, great burdock and yacon provide insights into Asteraceae palaeo-polyploidization history and plant inulin production.</title>
        <authorList>
            <person name="Fan W."/>
            <person name="Wang S."/>
            <person name="Wang H."/>
            <person name="Wang A."/>
            <person name="Jiang F."/>
            <person name="Liu H."/>
            <person name="Zhao H."/>
            <person name="Xu D."/>
            <person name="Zhang Y."/>
        </authorList>
    </citation>
    <scope>NUCLEOTIDE SEQUENCE [LARGE SCALE GENOMIC DNA]</scope>
    <source>
        <strain evidence="2">cv. Yunnan</strain>
    </source>
</reference>
<comment type="caution">
    <text evidence="1">The sequence shown here is derived from an EMBL/GenBank/DDBJ whole genome shotgun (WGS) entry which is preliminary data.</text>
</comment>
<evidence type="ECO:0000313" key="2">
    <source>
        <dbReference type="Proteomes" id="UP001056120"/>
    </source>
</evidence>
<accession>A0ACB9HG24</accession>
<protein>
    <submittedName>
        <fullName evidence="1">Uncharacterized protein</fullName>
    </submittedName>
</protein>